<gene>
    <name evidence="2" type="ORF">CPB83DRAFT_841588</name>
</gene>
<sequence>MNRNALRHRVYMRPTGAPAPPKFHTTRVALRWGAQTLVLCLSFTFLILSTVTYRFN</sequence>
<comment type="caution">
    <text evidence="2">The sequence shown here is derived from an EMBL/GenBank/DDBJ whole genome shotgun (WGS) entry which is preliminary data.</text>
</comment>
<feature type="transmembrane region" description="Helical" evidence="1">
    <location>
        <begin position="32"/>
        <end position="53"/>
    </location>
</feature>
<keyword evidence="1" id="KW-0812">Transmembrane</keyword>
<protein>
    <submittedName>
        <fullName evidence="2">Uncharacterized protein</fullName>
    </submittedName>
</protein>
<organism evidence="2 3">
    <name type="scientific">Crepidotus variabilis</name>
    <dbReference type="NCBI Taxonomy" id="179855"/>
    <lineage>
        <taxon>Eukaryota</taxon>
        <taxon>Fungi</taxon>
        <taxon>Dikarya</taxon>
        <taxon>Basidiomycota</taxon>
        <taxon>Agaricomycotina</taxon>
        <taxon>Agaricomycetes</taxon>
        <taxon>Agaricomycetidae</taxon>
        <taxon>Agaricales</taxon>
        <taxon>Agaricineae</taxon>
        <taxon>Crepidotaceae</taxon>
        <taxon>Crepidotus</taxon>
    </lineage>
</organism>
<dbReference type="EMBL" id="MU157824">
    <property type="protein sequence ID" value="KAF9535333.1"/>
    <property type="molecule type" value="Genomic_DNA"/>
</dbReference>
<proteinExistence type="predicted"/>
<evidence type="ECO:0000256" key="1">
    <source>
        <dbReference type="SAM" id="Phobius"/>
    </source>
</evidence>
<keyword evidence="1" id="KW-0472">Membrane</keyword>
<dbReference type="Proteomes" id="UP000807306">
    <property type="component" value="Unassembled WGS sequence"/>
</dbReference>
<reference evidence="2" key="1">
    <citation type="submission" date="2020-11" db="EMBL/GenBank/DDBJ databases">
        <authorList>
            <consortium name="DOE Joint Genome Institute"/>
            <person name="Ahrendt S."/>
            <person name="Riley R."/>
            <person name="Andreopoulos W."/>
            <person name="Labutti K."/>
            <person name="Pangilinan J."/>
            <person name="Ruiz-Duenas F.J."/>
            <person name="Barrasa J.M."/>
            <person name="Sanchez-Garcia M."/>
            <person name="Camarero S."/>
            <person name="Miyauchi S."/>
            <person name="Serrano A."/>
            <person name="Linde D."/>
            <person name="Babiker R."/>
            <person name="Drula E."/>
            <person name="Ayuso-Fernandez I."/>
            <person name="Pacheco R."/>
            <person name="Padilla G."/>
            <person name="Ferreira P."/>
            <person name="Barriuso J."/>
            <person name="Kellner H."/>
            <person name="Castanera R."/>
            <person name="Alfaro M."/>
            <person name="Ramirez L."/>
            <person name="Pisabarro A.G."/>
            <person name="Kuo A."/>
            <person name="Tritt A."/>
            <person name="Lipzen A."/>
            <person name="He G."/>
            <person name="Yan M."/>
            <person name="Ng V."/>
            <person name="Cullen D."/>
            <person name="Martin F."/>
            <person name="Rosso M.-N."/>
            <person name="Henrissat B."/>
            <person name="Hibbett D."/>
            <person name="Martinez A.T."/>
            <person name="Grigoriev I.V."/>
        </authorList>
    </citation>
    <scope>NUCLEOTIDE SEQUENCE</scope>
    <source>
        <strain evidence="2">CBS 506.95</strain>
    </source>
</reference>
<name>A0A9P6EUZ2_9AGAR</name>
<evidence type="ECO:0000313" key="2">
    <source>
        <dbReference type="EMBL" id="KAF9535333.1"/>
    </source>
</evidence>
<keyword evidence="1" id="KW-1133">Transmembrane helix</keyword>
<keyword evidence="3" id="KW-1185">Reference proteome</keyword>
<dbReference type="AlphaFoldDB" id="A0A9P6EUZ2"/>
<accession>A0A9P6EUZ2</accession>
<evidence type="ECO:0000313" key="3">
    <source>
        <dbReference type="Proteomes" id="UP000807306"/>
    </source>
</evidence>